<evidence type="ECO:0000313" key="2">
    <source>
        <dbReference type="Proteomes" id="UP000078540"/>
    </source>
</evidence>
<accession>A0A151I3Z2</accession>
<name>A0A151I3Z2_9HYME</name>
<dbReference type="EMBL" id="KQ976463">
    <property type="protein sequence ID" value="KYM84594.1"/>
    <property type="molecule type" value="Genomic_DNA"/>
</dbReference>
<evidence type="ECO:0000313" key="1">
    <source>
        <dbReference type="EMBL" id="KYM84594.1"/>
    </source>
</evidence>
<sequence length="114" mass="12164">MSASRLDNPCNAYGFQGVMDTSPTLSIGGSRARAALLTTSGTGTGSTDRRVVFLASQPSVGSSHETKTWPHHWSPHTAKPERYENELARFDSDAFNALTVIVRVGQPDGDTGSL</sequence>
<dbReference type="AlphaFoldDB" id="A0A151I3Z2"/>
<keyword evidence="2" id="KW-1185">Reference proteome</keyword>
<dbReference type="Proteomes" id="UP000078540">
    <property type="component" value="Unassembled WGS sequence"/>
</dbReference>
<gene>
    <name evidence="1" type="ORF">ALC53_05163</name>
</gene>
<protein>
    <submittedName>
        <fullName evidence="1">Uncharacterized protein</fullName>
    </submittedName>
</protein>
<organism evidence="1 2">
    <name type="scientific">Atta colombica</name>
    <dbReference type="NCBI Taxonomy" id="520822"/>
    <lineage>
        <taxon>Eukaryota</taxon>
        <taxon>Metazoa</taxon>
        <taxon>Ecdysozoa</taxon>
        <taxon>Arthropoda</taxon>
        <taxon>Hexapoda</taxon>
        <taxon>Insecta</taxon>
        <taxon>Pterygota</taxon>
        <taxon>Neoptera</taxon>
        <taxon>Endopterygota</taxon>
        <taxon>Hymenoptera</taxon>
        <taxon>Apocrita</taxon>
        <taxon>Aculeata</taxon>
        <taxon>Formicoidea</taxon>
        <taxon>Formicidae</taxon>
        <taxon>Myrmicinae</taxon>
        <taxon>Atta</taxon>
    </lineage>
</organism>
<reference evidence="1 2" key="1">
    <citation type="submission" date="2015-09" db="EMBL/GenBank/DDBJ databases">
        <title>Atta colombica WGS genome.</title>
        <authorList>
            <person name="Nygaard S."/>
            <person name="Hu H."/>
            <person name="Boomsma J."/>
            <person name="Zhang G."/>
        </authorList>
    </citation>
    <scope>NUCLEOTIDE SEQUENCE [LARGE SCALE GENOMIC DNA]</scope>
    <source>
        <strain evidence="1">Treedump-2</strain>
        <tissue evidence="1">Whole body</tissue>
    </source>
</reference>
<proteinExistence type="predicted"/>